<feature type="domain" description="Cytosolic endo-beta-N-acetylglucosaminidase TIM barrel" evidence="1">
    <location>
        <begin position="75"/>
        <end position="350"/>
    </location>
</feature>
<reference evidence="4" key="2">
    <citation type="submission" date="2025-04" db="UniProtKB">
        <authorList>
            <consortium name="RefSeq"/>
        </authorList>
    </citation>
    <scope>IDENTIFICATION</scope>
    <source>
        <strain evidence="4">DH4</strain>
        <tissue evidence="4">Whole body</tissue>
    </source>
</reference>
<dbReference type="Proteomes" id="UP000005203">
    <property type="component" value="Linkage group LG11"/>
</dbReference>
<accession>A0A7M7GKV6</accession>
<dbReference type="GO" id="GO:0033925">
    <property type="term" value="F:mannosyl-glycoprotein endo-beta-N-acetylglucosaminidase activity"/>
    <property type="evidence" value="ECO:0007669"/>
    <property type="project" value="UniProtKB-EC"/>
</dbReference>
<reference evidence="2" key="1">
    <citation type="submission" date="2021-01" db="UniProtKB">
        <authorList>
            <consortium name="EnsemblMetazoa"/>
        </authorList>
    </citation>
    <scope>IDENTIFICATION</scope>
    <source>
        <strain evidence="2">DH4</strain>
    </source>
</reference>
<keyword evidence="3" id="KW-1185">Reference proteome</keyword>
<dbReference type="InterPro" id="IPR017853">
    <property type="entry name" value="GH"/>
</dbReference>
<dbReference type="RefSeq" id="XP_006558111.1">
    <property type="nucleotide sequence ID" value="XM_006558048.3"/>
</dbReference>
<dbReference type="GO" id="GO:0005829">
    <property type="term" value="C:cytosol"/>
    <property type="evidence" value="ECO:0007669"/>
    <property type="project" value="UniProtKB-SubCell"/>
</dbReference>
<accession>A0A8B6YRA2</accession>
<evidence type="ECO:0000313" key="3">
    <source>
        <dbReference type="Proteomes" id="UP000005203"/>
    </source>
</evidence>
<dbReference type="KEGG" id="ame:725194"/>
<dbReference type="PANTHER" id="PTHR13246">
    <property type="entry name" value="ENDO BETA N-ACETYLGLUCOSAMINIDASE"/>
    <property type="match status" value="1"/>
</dbReference>
<dbReference type="InterPro" id="IPR032979">
    <property type="entry name" value="ENGase"/>
</dbReference>
<dbReference type="EnsemblMetazoa" id="XM_006558048">
    <property type="protein sequence ID" value="XP_006558111"/>
    <property type="gene ID" value="LOC725194"/>
</dbReference>
<dbReference type="PANTHER" id="PTHR13246:SF1">
    <property type="entry name" value="CYTOSOLIC ENDO-BETA-N-ACETYLGLUCOSAMINIDASE"/>
    <property type="match status" value="1"/>
</dbReference>
<dbReference type="AlphaFoldDB" id="A0A7M7GKV6"/>
<dbReference type="Pfam" id="PF03644">
    <property type="entry name" value="Glyco_hydro_85"/>
    <property type="match status" value="1"/>
</dbReference>
<dbReference type="OrthoDB" id="284473at2759"/>
<dbReference type="SUPFAM" id="SSF51445">
    <property type="entry name" value="(Trans)glycosidases"/>
    <property type="match status" value="1"/>
</dbReference>
<sequence length="621" mass="72812">MATEVIESHPFKNLQELYDNVDNLKPWPDIKKLRESTDYVYNGSEINIQKLYLEKFDRQEQPRTLVCHDMKGGYLQDRFIDGSKSYESYLFYHWSVIDTFVYFSHYFITIPPYGWINAAHDHGVKILGTVITEKEGIWDLILVSQEDVRKFADALIVVAKFYKFDGWLLNIENVIKNEQINNLIYFVKYLTDNIHEAIKDSEIIWYDSVTNEGTLNWQNELNNKNIDFFLNCDGIYLNYNWNKSKLENSYALAKNHNRNVHDIYVGLDVWGRGCPGGGGFNSIYALRKIRQEKLSVAIFAPGWTHEFFGSKTFQELEDLFWAQLFPYLYIHVLIYEEETFKTSFCRGSGSLYYSCGEIQLDMRIVEGKNIWEQRSFYNLSKQMPQISVPTPHLQFTYVPQLPEPKNENDRNECPKQPIQYIYETKKNVIRILENVVNIQDKMPILDINCFEFCNQFSFEGGGCLKLITNDLRSYHRLFLVHIEFQQDIEATIIYEEMISSMTNGTRSEPILILGNDSGLKSIIHYKSENLNSRWKKCVYLTNMRTVNEIGISFAKKNICYLGEIILEQKGHPNCGLRHDKSVSQKNEVLDRIKNRSPIIRSSCVHHFVFENHFSERNTDVP</sequence>
<dbReference type="InterPro" id="IPR005201">
    <property type="entry name" value="TIM_ENGase"/>
</dbReference>
<organism evidence="2">
    <name type="scientific">Apis mellifera</name>
    <name type="common">Honeybee</name>
    <dbReference type="NCBI Taxonomy" id="7460"/>
    <lineage>
        <taxon>Eukaryota</taxon>
        <taxon>Metazoa</taxon>
        <taxon>Ecdysozoa</taxon>
        <taxon>Arthropoda</taxon>
        <taxon>Hexapoda</taxon>
        <taxon>Insecta</taxon>
        <taxon>Pterygota</taxon>
        <taxon>Neoptera</taxon>
        <taxon>Endopterygota</taxon>
        <taxon>Hymenoptera</taxon>
        <taxon>Apocrita</taxon>
        <taxon>Aculeata</taxon>
        <taxon>Apoidea</taxon>
        <taxon>Anthophila</taxon>
        <taxon>Apidae</taxon>
        <taxon>Apis</taxon>
    </lineage>
</organism>
<evidence type="ECO:0000313" key="2">
    <source>
        <dbReference type="EnsemblMetazoa" id="XP_006558111"/>
    </source>
</evidence>
<gene>
    <name evidence="2" type="primary">725194</name>
    <name evidence="4" type="synonym">LOC725194</name>
</gene>
<evidence type="ECO:0000259" key="1">
    <source>
        <dbReference type="Pfam" id="PF03644"/>
    </source>
</evidence>
<dbReference type="Gene3D" id="3.20.20.80">
    <property type="entry name" value="Glycosidases"/>
    <property type="match status" value="1"/>
</dbReference>
<name>A0A7M7GKV6_APIME</name>
<dbReference type="Gene3D" id="2.60.120.260">
    <property type="entry name" value="Galactose-binding domain-like"/>
    <property type="match status" value="1"/>
</dbReference>
<protein>
    <submittedName>
        <fullName evidence="4">Cytosolic endo-beta-N-acetylglucosaminidase isoform X1</fullName>
    </submittedName>
</protein>
<evidence type="ECO:0000313" key="4">
    <source>
        <dbReference type="RefSeq" id="XP_006558111.1"/>
    </source>
</evidence>
<dbReference type="CDD" id="cd06547">
    <property type="entry name" value="GH85_ENGase"/>
    <property type="match status" value="1"/>
</dbReference>
<proteinExistence type="predicted"/>